<dbReference type="EMBL" id="JAGGJX010000007">
    <property type="protein sequence ID" value="MBP1856236.1"/>
    <property type="molecule type" value="Genomic_DNA"/>
</dbReference>
<feature type="region of interest" description="Disordered" evidence="5">
    <location>
        <begin position="175"/>
        <end position="197"/>
    </location>
</feature>
<feature type="domain" description="NlpC/P60" evidence="7">
    <location>
        <begin position="296"/>
        <end position="423"/>
    </location>
</feature>
<keyword evidence="4" id="KW-0788">Thiol protease</keyword>
<dbReference type="Pfam" id="PF08239">
    <property type="entry name" value="SH3_3"/>
    <property type="match status" value="3"/>
</dbReference>
<dbReference type="RefSeq" id="WP_209457567.1">
    <property type="nucleotide sequence ID" value="NZ_BAAACS010000017.1"/>
</dbReference>
<evidence type="ECO:0000259" key="6">
    <source>
        <dbReference type="PROSITE" id="PS51781"/>
    </source>
</evidence>
<feature type="compositionally biased region" description="Low complexity" evidence="5">
    <location>
        <begin position="176"/>
        <end position="193"/>
    </location>
</feature>
<dbReference type="GO" id="GO:0016787">
    <property type="term" value="F:hydrolase activity"/>
    <property type="evidence" value="ECO:0007669"/>
    <property type="project" value="UniProtKB-KW"/>
</dbReference>
<dbReference type="InterPro" id="IPR036028">
    <property type="entry name" value="SH3-like_dom_sf"/>
</dbReference>
<dbReference type="PANTHER" id="PTHR47053">
    <property type="entry name" value="MUREIN DD-ENDOPEPTIDASE MEPH-RELATED"/>
    <property type="match status" value="1"/>
</dbReference>
<feature type="compositionally biased region" description="Low complexity" evidence="5">
    <location>
        <begin position="94"/>
        <end position="113"/>
    </location>
</feature>
<feature type="domain" description="SH3b" evidence="6">
    <location>
        <begin position="197"/>
        <end position="260"/>
    </location>
</feature>
<dbReference type="PROSITE" id="PS51935">
    <property type="entry name" value="NLPC_P60"/>
    <property type="match status" value="1"/>
</dbReference>
<dbReference type="Proteomes" id="UP000767291">
    <property type="component" value="Unassembled WGS sequence"/>
</dbReference>
<dbReference type="Gene3D" id="3.90.1720.10">
    <property type="entry name" value="endopeptidase domain like (from Nostoc punctiforme)"/>
    <property type="match status" value="1"/>
</dbReference>
<dbReference type="PANTHER" id="PTHR47053:SF1">
    <property type="entry name" value="MUREIN DD-ENDOPEPTIDASE MEPH-RELATED"/>
    <property type="match status" value="1"/>
</dbReference>
<dbReference type="Pfam" id="PF00877">
    <property type="entry name" value="NLPC_P60"/>
    <property type="match status" value="1"/>
</dbReference>
<dbReference type="InterPro" id="IPR051202">
    <property type="entry name" value="Peptidase_C40"/>
</dbReference>
<organism evidence="8 9">
    <name type="scientific">Metaclostridioides mangenotii</name>
    <dbReference type="NCBI Taxonomy" id="1540"/>
    <lineage>
        <taxon>Bacteria</taxon>
        <taxon>Bacillati</taxon>
        <taxon>Bacillota</taxon>
        <taxon>Clostridia</taxon>
        <taxon>Peptostreptococcales</taxon>
        <taxon>Peptostreptococcaceae</taxon>
        <taxon>Metaclostridioides</taxon>
    </lineage>
</organism>
<gene>
    <name evidence="8" type="ORF">J2Z43_002684</name>
</gene>
<evidence type="ECO:0000256" key="2">
    <source>
        <dbReference type="ARBA" id="ARBA00022670"/>
    </source>
</evidence>
<comment type="caution">
    <text evidence="8">The sequence shown here is derived from an EMBL/GenBank/DDBJ whole genome shotgun (WGS) entry which is preliminary data.</text>
</comment>
<feature type="domain" description="SH3b" evidence="6">
    <location>
        <begin position="110"/>
        <end position="174"/>
    </location>
</feature>
<proteinExistence type="inferred from homology"/>
<protein>
    <submittedName>
        <fullName evidence="8">Cell wall-associated NlpC family hydrolase</fullName>
    </submittedName>
</protein>
<feature type="domain" description="SH3b" evidence="6">
    <location>
        <begin position="25"/>
        <end position="88"/>
    </location>
</feature>
<feature type="region of interest" description="Disordered" evidence="5">
    <location>
        <begin position="253"/>
        <end position="295"/>
    </location>
</feature>
<keyword evidence="9" id="KW-1185">Reference proteome</keyword>
<evidence type="ECO:0000256" key="4">
    <source>
        <dbReference type="ARBA" id="ARBA00022807"/>
    </source>
</evidence>
<dbReference type="PROSITE" id="PS51781">
    <property type="entry name" value="SH3B"/>
    <property type="match status" value="3"/>
</dbReference>
<comment type="similarity">
    <text evidence="1">Belongs to the peptidase C40 family.</text>
</comment>
<evidence type="ECO:0000256" key="5">
    <source>
        <dbReference type="SAM" id="MobiDB-lite"/>
    </source>
</evidence>
<evidence type="ECO:0000313" key="8">
    <source>
        <dbReference type="EMBL" id="MBP1856236.1"/>
    </source>
</evidence>
<dbReference type="InterPro" id="IPR038765">
    <property type="entry name" value="Papain-like_cys_pep_sf"/>
</dbReference>
<feature type="region of interest" description="Disordered" evidence="5">
    <location>
        <begin position="94"/>
        <end position="121"/>
    </location>
</feature>
<evidence type="ECO:0000256" key="3">
    <source>
        <dbReference type="ARBA" id="ARBA00022801"/>
    </source>
</evidence>
<dbReference type="Gene3D" id="2.30.30.40">
    <property type="entry name" value="SH3 Domains"/>
    <property type="match status" value="3"/>
</dbReference>
<dbReference type="InterPro" id="IPR003646">
    <property type="entry name" value="SH3-like_bac-type"/>
</dbReference>
<dbReference type="InterPro" id="IPR000064">
    <property type="entry name" value="NLP_P60_dom"/>
</dbReference>
<keyword evidence="3 8" id="KW-0378">Hydrolase</keyword>
<dbReference type="SMART" id="SM00287">
    <property type="entry name" value="SH3b"/>
    <property type="match status" value="3"/>
</dbReference>
<feature type="compositionally biased region" description="Low complexity" evidence="5">
    <location>
        <begin position="257"/>
        <end position="282"/>
    </location>
</feature>
<accession>A0ABS4EEE5</accession>
<evidence type="ECO:0000259" key="7">
    <source>
        <dbReference type="PROSITE" id="PS51935"/>
    </source>
</evidence>
<keyword evidence="2" id="KW-0645">Protease</keyword>
<sequence length="423" mass="43480">MKKAITALGIGAVAIAVNTVDASALQKGVVTAGALNIRSNPSIDSAKVGLAYKGASVEILDKSNGWYKVKVSNSLVGWGSAQYISLDSSAGSNSGSSSGSSNNGGSTAQSGNGKVAVGSRLNVRSGPGTNYGIVGKANNGEVLKLLELSNGWYKVKLSNGTVGWVTSQYIVKTNESVGSGSNSGDKGNSGSTNVQGKKGKIRFGIRLNVRSGAGTGYSVVGKLNGGDVVQLLELKSGWYKVKMQNGTTGWVSGDYVSETNESPNEGGSNGSGNNNNNNNNGNGNNGGTSGGQTPSYGNGAKVVDFAYTLIGIPYQWGANGPNSFDCSGFTKYVYEKSVGVSIPRVSKAQASYGSPVSMGNYAQGDLVYFDTDGDGVTNHVGIYVGNSKFIHCSGTQTNPNKVKVDSLTGSYWSKALLGARRII</sequence>
<evidence type="ECO:0000256" key="1">
    <source>
        <dbReference type="ARBA" id="ARBA00007074"/>
    </source>
</evidence>
<reference evidence="8 9" key="1">
    <citation type="submission" date="2021-03" db="EMBL/GenBank/DDBJ databases">
        <title>Genomic Encyclopedia of Type Strains, Phase IV (KMG-IV): sequencing the most valuable type-strain genomes for metagenomic binning, comparative biology and taxonomic classification.</title>
        <authorList>
            <person name="Goeker M."/>
        </authorList>
    </citation>
    <scope>NUCLEOTIDE SEQUENCE [LARGE SCALE GENOMIC DNA]</scope>
    <source>
        <strain evidence="8 9">DSM 1289</strain>
    </source>
</reference>
<name>A0ABS4EEE5_9FIRM</name>
<dbReference type="SUPFAM" id="SSF50044">
    <property type="entry name" value="SH3-domain"/>
    <property type="match status" value="2"/>
</dbReference>
<dbReference type="SUPFAM" id="SSF54001">
    <property type="entry name" value="Cysteine proteinases"/>
    <property type="match status" value="1"/>
</dbReference>
<evidence type="ECO:0000313" key="9">
    <source>
        <dbReference type="Proteomes" id="UP000767291"/>
    </source>
</evidence>